<organism evidence="1 2">
    <name type="scientific">Ilyodon furcidens</name>
    <name type="common">goldbreast splitfin</name>
    <dbReference type="NCBI Taxonomy" id="33524"/>
    <lineage>
        <taxon>Eukaryota</taxon>
        <taxon>Metazoa</taxon>
        <taxon>Chordata</taxon>
        <taxon>Craniata</taxon>
        <taxon>Vertebrata</taxon>
        <taxon>Euteleostomi</taxon>
        <taxon>Actinopterygii</taxon>
        <taxon>Neopterygii</taxon>
        <taxon>Teleostei</taxon>
        <taxon>Neoteleostei</taxon>
        <taxon>Acanthomorphata</taxon>
        <taxon>Ovalentaria</taxon>
        <taxon>Atherinomorphae</taxon>
        <taxon>Cyprinodontiformes</taxon>
        <taxon>Goodeidae</taxon>
        <taxon>Ilyodon</taxon>
    </lineage>
</organism>
<reference evidence="1 2" key="1">
    <citation type="submission" date="2021-06" db="EMBL/GenBank/DDBJ databases">
        <authorList>
            <person name="Palmer J.M."/>
        </authorList>
    </citation>
    <scope>NUCLEOTIDE SEQUENCE [LARGE SCALE GENOMIC DNA]</scope>
    <source>
        <strain evidence="2">if_2019</strain>
        <tissue evidence="1">Muscle</tissue>
    </source>
</reference>
<name>A0ABV0TF95_9TELE</name>
<dbReference type="Proteomes" id="UP001482620">
    <property type="component" value="Unassembled WGS sequence"/>
</dbReference>
<sequence length="102" mass="11402">MATTSCALYKFDLYGKVAKRKPSSQEDNINSHFCTLLKPNNSKSKTRIKPFDIYAKHHSGNLALNINLGTPFPHLNLAVEASCCGHVFLQHRQAAIVRGKMF</sequence>
<evidence type="ECO:0000313" key="2">
    <source>
        <dbReference type="Proteomes" id="UP001482620"/>
    </source>
</evidence>
<accession>A0ABV0TF95</accession>
<proteinExistence type="predicted"/>
<keyword evidence="2" id="KW-1185">Reference proteome</keyword>
<comment type="caution">
    <text evidence="1">The sequence shown here is derived from an EMBL/GenBank/DDBJ whole genome shotgun (WGS) entry which is preliminary data.</text>
</comment>
<dbReference type="EMBL" id="JAHRIQ010027639">
    <property type="protein sequence ID" value="MEQ2230533.1"/>
    <property type="molecule type" value="Genomic_DNA"/>
</dbReference>
<protein>
    <submittedName>
        <fullName evidence="1">Uncharacterized protein</fullName>
    </submittedName>
</protein>
<gene>
    <name evidence="1" type="ORF">ILYODFUR_030310</name>
</gene>
<evidence type="ECO:0000313" key="1">
    <source>
        <dbReference type="EMBL" id="MEQ2230533.1"/>
    </source>
</evidence>